<dbReference type="PANTHER" id="PTHR32347">
    <property type="entry name" value="EFFLUX SYSTEM COMPONENT YKNX-RELATED"/>
    <property type="match status" value="1"/>
</dbReference>
<evidence type="ECO:0000256" key="2">
    <source>
        <dbReference type="ARBA" id="ARBA00023054"/>
    </source>
</evidence>
<dbReference type="SUPFAM" id="SSF111369">
    <property type="entry name" value="HlyD-like secretion proteins"/>
    <property type="match status" value="1"/>
</dbReference>
<dbReference type="RefSeq" id="WP_094815445.1">
    <property type="nucleotide sequence ID" value="NZ_NEVU01000003.1"/>
</dbReference>
<dbReference type="GO" id="GO:0030313">
    <property type="term" value="C:cell envelope"/>
    <property type="evidence" value="ECO:0007669"/>
    <property type="project" value="UniProtKB-SubCell"/>
</dbReference>
<dbReference type="AlphaFoldDB" id="A0A261VC60"/>
<name>A0A261VC60_9BORD</name>
<evidence type="ECO:0000313" key="4">
    <source>
        <dbReference type="Proteomes" id="UP000216429"/>
    </source>
</evidence>
<dbReference type="PANTHER" id="PTHR32347:SF23">
    <property type="entry name" value="BLL5650 PROTEIN"/>
    <property type="match status" value="1"/>
</dbReference>
<organism evidence="3 4">
    <name type="scientific">Bordetella genomosp. 12</name>
    <dbReference type="NCBI Taxonomy" id="463035"/>
    <lineage>
        <taxon>Bacteria</taxon>
        <taxon>Pseudomonadati</taxon>
        <taxon>Pseudomonadota</taxon>
        <taxon>Betaproteobacteria</taxon>
        <taxon>Burkholderiales</taxon>
        <taxon>Alcaligenaceae</taxon>
        <taxon>Bordetella</taxon>
    </lineage>
</organism>
<dbReference type="Gene3D" id="2.40.50.100">
    <property type="match status" value="1"/>
</dbReference>
<dbReference type="InterPro" id="IPR050465">
    <property type="entry name" value="UPF0194_transport"/>
</dbReference>
<comment type="subcellular location">
    <subcellularLocation>
        <location evidence="1">Cell envelope</location>
    </subcellularLocation>
</comment>
<dbReference type="EMBL" id="NEVU01000003">
    <property type="protein sequence ID" value="OZI71595.1"/>
    <property type="molecule type" value="Genomic_DNA"/>
</dbReference>
<evidence type="ECO:0000256" key="1">
    <source>
        <dbReference type="ARBA" id="ARBA00004196"/>
    </source>
</evidence>
<dbReference type="Proteomes" id="UP000216429">
    <property type="component" value="Unassembled WGS sequence"/>
</dbReference>
<reference evidence="4" key="1">
    <citation type="submission" date="2017-05" db="EMBL/GenBank/DDBJ databases">
        <title>Complete and WGS of Bordetella genogroups.</title>
        <authorList>
            <person name="Spilker T."/>
            <person name="Lipuma J."/>
        </authorList>
    </citation>
    <scope>NUCLEOTIDE SEQUENCE [LARGE SCALE GENOMIC DNA]</scope>
    <source>
        <strain evidence="4">AU6712</strain>
    </source>
</reference>
<sequence length="481" mass="52362">MTASNPAQDAAQQVRLDGRQLALLWQLSARARAAASEATLGFTVVNETLALTPYRQAAWWRGDGSGQVAAVSGLPQSDPNAPYVQWLSSLCKTLIRARPAAKADPAAAQVAGQHAPVLPPRAQIRLFTAEELRSEAPLLADEWSAWWPAHGAWLPLADRSGRTLGAVVFARDQPWTAVDTVLLTELGQVWAHAFQAFAPRASWRARAGSLLRPGRQQRRVLLAMLVVCLIPVRLTVLAPAEVTPQDPFVVRSPLDGVITELHVQPNQPVQAGTPLFSLDATTLQSRHALASKNFDTAQQEYRQTAQMAVTDDRTRLDMIDRQGKLDQSRVELDYSARQLARVNVNAPHAAVAVFSDPNEWTGKAVAVGEKVLVLADPARVQLTAWLPVADNIDVQPGTPVTLYPKSSPLASYDARIESIAWKAEPTPDGVLAYRVRASLQAGAAQPPLGAMGTARIQGPWVPAIYYALRRPLTQVRQWLGW</sequence>
<dbReference type="Gene3D" id="1.10.287.470">
    <property type="entry name" value="Helix hairpin bin"/>
    <property type="match status" value="1"/>
</dbReference>
<protein>
    <submittedName>
        <fullName evidence="3">Secretion protein HylD</fullName>
    </submittedName>
</protein>
<evidence type="ECO:0000313" key="3">
    <source>
        <dbReference type="EMBL" id="OZI71595.1"/>
    </source>
</evidence>
<proteinExistence type="predicted"/>
<dbReference type="OrthoDB" id="9763546at2"/>
<accession>A0A261VC60</accession>
<gene>
    <name evidence="3" type="ORF">CAL22_17460</name>
</gene>
<keyword evidence="4" id="KW-1185">Reference proteome</keyword>
<keyword evidence="2" id="KW-0175">Coiled coil</keyword>
<comment type="caution">
    <text evidence="3">The sequence shown here is derived from an EMBL/GenBank/DDBJ whole genome shotgun (WGS) entry which is preliminary data.</text>
</comment>